<protein>
    <submittedName>
        <fullName evidence="2">Uncharacterized protein</fullName>
    </submittedName>
</protein>
<comment type="caution">
    <text evidence="2">The sequence shown here is derived from an EMBL/GenBank/DDBJ whole genome shotgun (WGS) entry which is preliminary data.</text>
</comment>
<feature type="compositionally biased region" description="Polar residues" evidence="1">
    <location>
        <begin position="98"/>
        <end position="126"/>
    </location>
</feature>
<accession>A0AAN7ZU54</accession>
<evidence type="ECO:0000313" key="2">
    <source>
        <dbReference type="EMBL" id="KAK5700456.1"/>
    </source>
</evidence>
<reference evidence="2" key="1">
    <citation type="submission" date="2023-08" db="EMBL/GenBank/DDBJ databases">
        <title>Black Yeasts Isolated from many extreme environments.</title>
        <authorList>
            <person name="Coleine C."/>
            <person name="Stajich J.E."/>
            <person name="Selbmann L."/>
        </authorList>
    </citation>
    <scope>NUCLEOTIDE SEQUENCE</scope>
    <source>
        <strain evidence="2">CCFEE 5810</strain>
    </source>
</reference>
<gene>
    <name evidence="2" type="ORF">LTR97_004973</name>
</gene>
<sequence>MPAMLTSGIEEAHGFSRLNAMSTAARQDDAFAAAGIICRFGDEDPSGPTVEDHLAALDALGDQVDDLAHPAQEAYRTSTEHDEEPVRDSQGMFDSELTAESTGTANLSDKLRTSQSQKQPVQQSNDHSGRDSFAPA</sequence>
<dbReference type="EMBL" id="JAVRQU010000007">
    <property type="protein sequence ID" value="KAK5700456.1"/>
    <property type="molecule type" value="Genomic_DNA"/>
</dbReference>
<name>A0AAN7ZU54_9PEZI</name>
<evidence type="ECO:0000313" key="3">
    <source>
        <dbReference type="Proteomes" id="UP001310594"/>
    </source>
</evidence>
<feature type="region of interest" description="Disordered" evidence="1">
    <location>
        <begin position="70"/>
        <end position="136"/>
    </location>
</feature>
<organism evidence="2 3">
    <name type="scientific">Elasticomyces elasticus</name>
    <dbReference type="NCBI Taxonomy" id="574655"/>
    <lineage>
        <taxon>Eukaryota</taxon>
        <taxon>Fungi</taxon>
        <taxon>Dikarya</taxon>
        <taxon>Ascomycota</taxon>
        <taxon>Pezizomycotina</taxon>
        <taxon>Dothideomycetes</taxon>
        <taxon>Dothideomycetidae</taxon>
        <taxon>Mycosphaerellales</taxon>
        <taxon>Teratosphaeriaceae</taxon>
        <taxon>Elasticomyces</taxon>
    </lineage>
</organism>
<dbReference type="AlphaFoldDB" id="A0AAN7ZU54"/>
<proteinExistence type="predicted"/>
<feature type="compositionally biased region" description="Basic and acidic residues" evidence="1">
    <location>
        <begin position="78"/>
        <end position="87"/>
    </location>
</feature>
<evidence type="ECO:0000256" key="1">
    <source>
        <dbReference type="SAM" id="MobiDB-lite"/>
    </source>
</evidence>
<dbReference type="Proteomes" id="UP001310594">
    <property type="component" value="Unassembled WGS sequence"/>
</dbReference>